<feature type="compositionally biased region" description="Gly residues" evidence="1">
    <location>
        <begin position="640"/>
        <end position="654"/>
    </location>
</feature>
<evidence type="ECO:0000313" key="3">
    <source>
        <dbReference type="Proteomes" id="UP000477311"/>
    </source>
</evidence>
<dbReference type="AlphaFoldDB" id="A0A6M1RL35"/>
<protein>
    <recommendedName>
        <fullName evidence="4">DUF3352 domain-containing protein</fullName>
    </recommendedName>
</protein>
<evidence type="ECO:0000256" key="1">
    <source>
        <dbReference type="SAM" id="MobiDB-lite"/>
    </source>
</evidence>
<feature type="region of interest" description="Disordered" evidence="1">
    <location>
        <begin position="632"/>
        <end position="654"/>
    </location>
</feature>
<gene>
    <name evidence="2" type="ORF">G4L39_13895</name>
</gene>
<dbReference type="EMBL" id="JAAKYA010000095">
    <property type="protein sequence ID" value="NGO40476.1"/>
    <property type="molecule type" value="Genomic_DNA"/>
</dbReference>
<dbReference type="Proteomes" id="UP000477311">
    <property type="component" value="Unassembled WGS sequence"/>
</dbReference>
<accession>A0A6M1RL35</accession>
<reference evidence="2 3" key="1">
    <citation type="submission" date="2020-02" db="EMBL/GenBank/DDBJ databases">
        <title>Draft genome sequence of Limisphaera ngatamarikiensis NGM72.4T, a thermophilic Verrucomicrobia grouped in subdivision 3.</title>
        <authorList>
            <person name="Carere C.R."/>
            <person name="Steen J."/>
            <person name="Hugenholtz P."/>
            <person name="Stott M.B."/>
        </authorList>
    </citation>
    <scope>NUCLEOTIDE SEQUENCE [LARGE SCALE GENOMIC DNA]</scope>
    <source>
        <strain evidence="2 3">NGM72.4</strain>
    </source>
</reference>
<sequence length="654" mass="71327">MALAGWAVTLAAALAGVGLPPAPDWLPADTVAWVTVPDTRKFQAEWQELAVARWWRDPVMGPLRQHFLKAWEERVLRRAEQQWAVSWGELAGWLQGQWTVGVVCKGGADGDRRTNGVVMALEVGDRSERVRDELAKVRERWEVMGRSVRSETVRGVPVVVLSVPDGGWLEALSGALRSRAEPEQRADSERAPVDRGGAGSFLLALGLREQVLWLSDSLPLLEEVFAGLDGGPVRTLRQGQGVSAEDLAGLSGAMVFGWAAPARWLSAGAKQGEDGGDGEGDVVAAVERLAKAAGLASVRSMSMRVQSMAQGWSVDCRLDVPAGERTRLMRLVNFEGLEAMPPEWVPAGVLRFYRYRLQGRQVWSGLEEAAAAMGPVWGRVWSFLVETVQQAGRQRRDDFDLMRDVVNRLGDDWIYFEEAPRVPGWLGLERAPGLWLVGSGEATQLARAIAEVLAGAALRADALQEREFLGRTIYSVPMPFSGPPMEPGGEGERVHISASERYVGFARQPGILESWLRALSAPSRESLVTRPGWRETVAAAGGGRGWVGFEDYAGMMRHLMEALRSDPEGFGQARLPGPLGFRLQLHMAGEEWRPWLDPALVPPWEAWDGYVGTGWLCAQVDTETIRLRFTVTAGPRREGGPAGSAGGQSAVGGR</sequence>
<organism evidence="2 3">
    <name type="scientific">Limisphaera ngatamarikiensis</name>
    <dbReference type="NCBI Taxonomy" id="1324935"/>
    <lineage>
        <taxon>Bacteria</taxon>
        <taxon>Pseudomonadati</taxon>
        <taxon>Verrucomicrobiota</taxon>
        <taxon>Verrucomicrobiia</taxon>
        <taxon>Limisphaerales</taxon>
        <taxon>Limisphaeraceae</taxon>
        <taxon>Limisphaera</taxon>
    </lineage>
</organism>
<evidence type="ECO:0008006" key="4">
    <source>
        <dbReference type="Google" id="ProtNLM"/>
    </source>
</evidence>
<name>A0A6M1RL35_9BACT</name>
<dbReference type="RefSeq" id="WP_165109107.1">
    <property type="nucleotide sequence ID" value="NZ_JAAKYA010000095.1"/>
</dbReference>
<proteinExistence type="predicted"/>
<comment type="caution">
    <text evidence="2">The sequence shown here is derived from an EMBL/GenBank/DDBJ whole genome shotgun (WGS) entry which is preliminary data.</text>
</comment>
<keyword evidence="3" id="KW-1185">Reference proteome</keyword>
<evidence type="ECO:0000313" key="2">
    <source>
        <dbReference type="EMBL" id="NGO40476.1"/>
    </source>
</evidence>